<dbReference type="InterPro" id="IPR017850">
    <property type="entry name" value="Alkaline_phosphatase_core_sf"/>
</dbReference>
<dbReference type="InterPro" id="IPR002591">
    <property type="entry name" value="Phosphodiest/P_Trfase"/>
</dbReference>
<dbReference type="CDD" id="cd16018">
    <property type="entry name" value="Enpp"/>
    <property type="match status" value="1"/>
</dbReference>
<keyword evidence="2" id="KW-1185">Reference proteome</keyword>
<evidence type="ECO:0000313" key="2">
    <source>
        <dbReference type="Proteomes" id="UP000553459"/>
    </source>
</evidence>
<dbReference type="Pfam" id="PF01663">
    <property type="entry name" value="Phosphodiest"/>
    <property type="match status" value="1"/>
</dbReference>
<proteinExistence type="predicted"/>
<gene>
    <name evidence="1" type="ORF">GNY06_07500</name>
</gene>
<dbReference type="PANTHER" id="PTHR10151">
    <property type="entry name" value="ECTONUCLEOTIDE PYROPHOSPHATASE/PHOSPHODIESTERASE"/>
    <property type="match status" value="1"/>
</dbReference>
<organism evidence="1 2">
    <name type="scientific">Elizabethkingia argenteiflava</name>
    <dbReference type="NCBI Taxonomy" id="2681556"/>
    <lineage>
        <taxon>Bacteria</taxon>
        <taxon>Pseudomonadati</taxon>
        <taxon>Bacteroidota</taxon>
        <taxon>Flavobacteriia</taxon>
        <taxon>Flavobacteriales</taxon>
        <taxon>Weeksellaceae</taxon>
        <taxon>Elizabethkingia</taxon>
    </lineage>
</organism>
<comment type="caution">
    <text evidence="1">The sequence shown here is derived from an EMBL/GenBank/DDBJ whole genome shotgun (WGS) entry which is preliminary data.</text>
</comment>
<sequence>MKHIFFIFYFLLASYICAQKKVDTAQIVVSGRVNAPETFTKPYVILISADGFRYDYMHKYKANNLLKLAENGVWASKGMYPSYPSITFPNHYSIITGLYPSHHGIVDNDFYDPTRQETYTVGSSNVTDGSWYGGAPLWGVAEKQGVLSACLFWVGSESDAGGIRPTYSYQYHEKFSSDDKVKIVKNWLELPDEKRPHFITLYFPEVDKAGHKYGPDAPQTEETVQYIDSAVQKLTEALKPLNLPINFIFLSDHGMIKIDPKDYIPVPDIIDRDKFTVINSNTFVRITARHQEDILPLYKALKKKKHKDYKIYLAENFPRKLHYSRADDPHRRIGDILLVPRGAKALVDPGKKNSLGKHGFSPYRVPEMKATYFSWGPAFQKRQRIKPFVNVDVYPMMAKILGLKIEDSIDGSVRTLNRTLQKK</sequence>
<dbReference type="PANTHER" id="PTHR10151:SF120">
    <property type="entry name" value="BIS(5'-ADENOSYL)-TRIPHOSPHATASE"/>
    <property type="match status" value="1"/>
</dbReference>
<protein>
    <submittedName>
        <fullName evidence="1">Alkaline phosphatase family protein</fullName>
    </submittedName>
</protein>
<evidence type="ECO:0000313" key="1">
    <source>
        <dbReference type="EMBL" id="NAW51226.1"/>
    </source>
</evidence>
<dbReference type="RefSeq" id="WP_166519509.1">
    <property type="nucleotide sequence ID" value="NZ_JAAABJ010000518.1"/>
</dbReference>
<dbReference type="AlphaFoldDB" id="A0A845PWI3"/>
<dbReference type="GO" id="GO:0016787">
    <property type="term" value="F:hydrolase activity"/>
    <property type="evidence" value="ECO:0007669"/>
    <property type="project" value="UniProtKB-ARBA"/>
</dbReference>
<name>A0A845PWI3_9FLAO</name>
<dbReference type="Proteomes" id="UP000553459">
    <property type="component" value="Unassembled WGS sequence"/>
</dbReference>
<dbReference type="SUPFAM" id="SSF53649">
    <property type="entry name" value="Alkaline phosphatase-like"/>
    <property type="match status" value="1"/>
</dbReference>
<accession>A0A845PWI3</accession>
<dbReference type="Gene3D" id="3.30.1360.180">
    <property type="match status" value="1"/>
</dbReference>
<dbReference type="EMBL" id="JAAABJ010000518">
    <property type="protein sequence ID" value="NAW51226.1"/>
    <property type="molecule type" value="Genomic_DNA"/>
</dbReference>
<dbReference type="Gene3D" id="3.40.720.10">
    <property type="entry name" value="Alkaline Phosphatase, subunit A"/>
    <property type="match status" value="1"/>
</dbReference>
<reference evidence="1 2" key="1">
    <citation type="submission" date="2019-11" db="EMBL/GenBank/DDBJ databases">
        <title>Characterization of Elizabethkingia argenteiflava sp. nov., isolated from inner surface of Soybean Pods.</title>
        <authorList>
            <person name="Mo S."/>
        </authorList>
    </citation>
    <scope>NUCLEOTIDE SEQUENCE [LARGE SCALE GENOMIC DNA]</scope>
    <source>
        <strain evidence="1 2">YB22</strain>
    </source>
</reference>